<protein>
    <recommendedName>
        <fullName evidence="1">DUF2779 domain-containing protein</fullName>
    </recommendedName>
</protein>
<dbReference type="Pfam" id="PF11074">
    <property type="entry name" value="DUF2779"/>
    <property type="match status" value="1"/>
</dbReference>
<name>A0AAC9IP61_9BURK</name>
<evidence type="ECO:0000259" key="1">
    <source>
        <dbReference type="Pfam" id="PF11074"/>
    </source>
</evidence>
<evidence type="ECO:0000313" key="3">
    <source>
        <dbReference type="Proteomes" id="UP000182060"/>
    </source>
</evidence>
<dbReference type="InterPro" id="IPR021301">
    <property type="entry name" value="DUF2779"/>
</dbReference>
<dbReference type="AlphaFoldDB" id="A0AAC9IP61"/>
<dbReference type="Proteomes" id="UP000182060">
    <property type="component" value="Chromosome"/>
</dbReference>
<proteinExistence type="predicted"/>
<organism evidence="2 3">
    <name type="scientific">Polynucleobacter asymbioticus</name>
    <dbReference type="NCBI Taxonomy" id="576611"/>
    <lineage>
        <taxon>Bacteria</taxon>
        <taxon>Pseudomonadati</taxon>
        <taxon>Pseudomonadota</taxon>
        <taxon>Betaproteobacteria</taxon>
        <taxon>Burkholderiales</taxon>
        <taxon>Burkholderiaceae</taxon>
        <taxon>Polynucleobacter</taxon>
    </lineage>
</organism>
<sequence>MRPMPRYLTKSRFKTAVECPTKLFYTGKAREYANAMSEDSFLQSLAEGGFQVGELAKLMYPGGVEITADTHETQVQETNQYLQQENVTLYEAAIRHEDLFIRVDVIRKQGNRIELIEVKAKSFDSTEENGFRGARGGINSGMLPYLQDVAFQTYVFKLAFPEVQVDSFLLMADKSKACSVEGLNQFFKITHANGRSGIEVSSSANSNSIGDPILTAVNVNEYVHEILTLPIEAPGVVSFFPDVVKRWSDAYVGDKKIDSPVGAHCVRCEFRNTPTQQSLKSGLFECWQRAKGLSAQDFNDGMVLDVWSFRGKERLIQEGTLKFSDIEKSDLGWQNEDDDFSHGLNSRQRQWMQVSKFIPEGRDFYLNKELIDAAASQWQYPLHFIDFETSRVAIPFFKSQNPYSNIAFQFSHHEMHADGAVEHKNQFLSVTPGVKPNYEFVRELKNAVGDVGTVFMWSPHENTTLNAILDELNEDANPPGDAGELREFILSLTRKKDGGKAAREGSRAMVDLCELSKSVFFHPLTKGSNSIKKVLPAIMTCSDYIKKKYSTPIYGANPGMTSLNFSSQIWWQTVDGKVVDPYKLLPPVFNDVPESELEQIESDDEFEISQGGAASTAYARLQFEDLPDKERSYIKDALLRYCELDTLAMVMIFEGWKIDKS</sequence>
<accession>A0AAC9IP61</accession>
<dbReference type="EMBL" id="CP015017">
    <property type="protein sequence ID" value="APC00174.1"/>
    <property type="molecule type" value="Genomic_DNA"/>
</dbReference>
<gene>
    <name evidence="2" type="ORF">AOC25_00265</name>
</gene>
<feature type="domain" description="DUF2779" evidence="1">
    <location>
        <begin position="383"/>
        <end position="530"/>
    </location>
</feature>
<evidence type="ECO:0000313" key="2">
    <source>
        <dbReference type="EMBL" id="APC00174.1"/>
    </source>
</evidence>
<reference evidence="2" key="1">
    <citation type="journal article" date="2017" name="Appl. Environ. Microbiol.">
        <title>Microdiversification of a pelagic Polynucleobacter species is mainly driven by acquisition of genomic islands from a partially interspecific gene pool.</title>
        <authorList>
            <person name="Hoetzinger M."/>
            <person name="Hahn M.W."/>
            <person name="Jezberova J."/>
            <person name="Schmidt J."/>
            <person name="Koll U."/>
        </authorList>
    </citation>
    <scope>NUCLEOTIDE SEQUENCE</scope>
    <source>
        <strain evidence="2">MWH-RechtKol4</strain>
    </source>
</reference>